<organism evidence="3 4">
    <name type="scientific">Alectoria fallacina</name>
    <dbReference type="NCBI Taxonomy" id="1903189"/>
    <lineage>
        <taxon>Eukaryota</taxon>
        <taxon>Fungi</taxon>
        <taxon>Dikarya</taxon>
        <taxon>Ascomycota</taxon>
        <taxon>Pezizomycotina</taxon>
        <taxon>Lecanoromycetes</taxon>
        <taxon>OSLEUM clade</taxon>
        <taxon>Lecanoromycetidae</taxon>
        <taxon>Lecanorales</taxon>
        <taxon>Lecanorineae</taxon>
        <taxon>Parmeliaceae</taxon>
        <taxon>Alectoria</taxon>
    </lineage>
</organism>
<dbReference type="InterPro" id="IPR029058">
    <property type="entry name" value="AB_hydrolase_fold"/>
</dbReference>
<dbReference type="InterPro" id="IPR052897">
    <property type="entry name" value="Sec-Metab_Biosynth_Hydrolase"/>
</dbReference>
<reference evidence="3" key="1">
    <citation type="submission" date="2021-03" db="EMBL/GenBank/DDBJ databases">
        <authorList>
            <person name="Tagirdzhanova G."/>
        </authorList>
    </citation>
    <scope>NUCLEOTIDE SEQUENCE</scope>
</reference>
<dbReference type="PANTHER" id="PTHR37017">
    <property type="entry name" value="AB HYDROLASE-1 DOMAIN-CONTAINING PROTEIN-RELATED"/>
    <property type="match status" value="1"/>
</dbReference>
<evidence type="ECO:0000259" key="2">
    <source>
        <dbReference type="Pfam" id="PF12697"/>
    </source>
</evidence>
<feature type="compositionally biased region" description="Basic and acidic residues" evidence="1">
    <location>
        <begin position="129"/>
        <end position="139"/>
    </location>
</feature>
<dbReference type="AlphaFoldDB" id="A0A8H3F301"/>
<evidence type="ECO:0000313" key="3">
    <source>
        <dbReference type="EMBL" id="CAF9915062.1"/>
    </source>
</evidence>
<keyword evidence="4" id="KW-1185">Reference proteome</keyword>
<comment type="caution">
    <text evidence="3">The sequence shown here is derived from an EMBL/GenBank/DDBJ whole genome shotgun (WGS) entry which is preliminary data.</text>
</comment>
<proteinExistence type="predicted"/>
<protein>
    <recommendedName>
        <fullName evidence="2">AB hydrolase-1 domain-containing protein</fullName>
    </recommendedName>
</protein>
<dbReference type="EMBL" id="CAJPDR010000080">
    <property type="protein sequence ID" value="CAF9915062.1"/>
    <property type="molecule type" value="Genomic_DNA"/>
</dbReference>
<gene>
    <name evidence="3" type="ORF">ALECFALPRED_009966</name>
</gene>
<dbReference type="PANTHER" id="PTHR37017:SF11">
    <property type="entry name" value="ESTERASE_LIPASE_THIOESTERASE DOMAIN-CONTAINING PROTEIN"/>
    <property type="match status" value="1"/>
</dbReference>
<feature type="region of interest" description="Disordered" evidence="1">
    <location>
        <begin position="91"/>
        <end position="139"/>
    </location>
</feature>
<dbReference type="Proteomes" id="UP000664203">
    <property type="component" value="Unassembled WGS sequence"/>
</dbReference>
<dbReference type="Gene3D" id="3.40.50.1820">
    <property type="entry name" value="alpha/beta hydrolase"/>
    <property type="match status" value="1"/>
</dbReference>
<feature type="domain" description="AB hydrolase-1" evidence="2">
    <location>
        <begin position="24"/>
        <end position="306"/>
    </location>
</feature>
<accession>A0A8H3F301</accession>
<name>A0A8H3F301_9LECA</name>
<dbReference type="OrthoDB" id="1263307at2759"/>
<dbReference type="Pfam" id="PF12697">
    <property type="entry name" value="Abhydrolase_6"/>
    <property type="match status" value="1"/>
</dbReference>
<feature type="compositionally biased region" description="Basic and acidic residues" evidence="1">
    <location>
        <begin position="106"/>
        <end position="118"/>
    </location>
</feature>
<evidence type="ECO:0000313" key="4">
    <source>
        <dbReference type="Proteomes" id="UP000664203"/>
    </source>
</evidence>
<dbReference type="SUPFAM" id="SSF53474">
    <property type="entry name" value="alpha/beta-Hydrolases"/>
    <property type="match status" value="1"/>
</dbReference>
<sequence>MTYLAAMGTISNLPAIQPEKPTVIYIPSAFHNAAHFGPLSRYLDKQGYNNFTIGLPSIGDRAGESTAGLAEDVDAIRHLLKALVWDEEGGDGKWGRNGAGENGDDGTERNDKNSDPRNDSSNPNSEPQDPEKHRPMKRDTGKKDVVIVMHSYGAVPGCQAVTNLERSHRIKEGKKGGVISLFLIGGLLVTEGESLASTMLGLGEAALPKFAEVDGPLLRPVNATPFLYGDLPPEQAGRWESKLNRQSASVYSTAVQNTCWNLDVPVTYVICTKDPEVRVTEALVAKMKKANWTIETIESGSCPFLSCVEKVGDLIMRAGQVG</sequence>
<dbReference type="InterPro" id="IPR000073">
    <property type="entry name" value="AB_hydrolase_1"/>
</dbReference>
<evidence type="ECO:0000256" key="1">
    <source>
        <dbReference type="SAM" id="MobiDB-lite"/>
    </source>
</evidence>